<feature type="domain" description="DUF2314" evidence="2">
    <location>
        <begin position="25"/>
        <end position="97"/>
    </location>
</feature>
<dbReference type="STRING" id="349064.SAMN05660429_02968"/>
<reference evidence="3 4" key="1">
    <citation type="submission" date="2016-10" db="EMBL/GenBank/DDBJ databases">
        <authorList>
            <person name="de Groot N.N."/>
        </authorList>
    </citation>
    <scope>NUCLEOTIDE SEQUENCE [LARGE SCALE GENOMIC DNA]</scope>
    <source>
        <strain evidence="3 4">DSM 19706</strain>
    </source>
</reference>
<gene>
    <name evidence="3" type="ORF">SAMN05660429_02968</name>
</gene>
<name>A0A1I0HXB0_THASX</name>
<dbReference type="Pfam" id="PF10077">
    <property type="entry name" value="DUF2314"/>
    <property type="match status" value="1"/>
</dbReference>
<dbReference type="EMBL" id="FOHK01000019">
    <property type="protein sequence ID" value="SET88718.1"/>
    <property type="molecule type" value="Genomic_DNA"/>
</dbReference>
<evidence type="ECO:0000313" key="4">
    <source>
        <dbReference type="Proteomes" id="UP000199308"/>
    </source>
</evidence>
<accession>A0A1I0HXB0</accession>
<dbReference type="Proteomes" id="UP000199308">
    <property type="component" value="Unassembled WGS sequence"/>
</dbReference>
<dbReference type="AlphaFoldDB" id="A0A1I0HXB0"/>
<dbReference type="PANTHER" id="PTHR38743:SF2">
    <property type="entry name" value="DUF2185 DOMAIN-CONTAINING PROTEIN"/>
    <property type="match status" value="1"/>
</dbReference>
<proteinExistence type="predicted"/>
<feature type="domain" description="Immunity protein Imm33" evidence="1">
    <location>
        <begin position="116"/>
        <end position="198"/>
    </location>
</feature>
<evidence type="ECO:0000313" key="3">
    <source>
        <dbReference type="EMBL" id="SET88718.1"/>
    </source>
</evidence>
<dbReference type="InterPro" id="IPR018756">
    <property type="entry name" value="DUF2314"/>
</dbReference>
<keyword evidence="4" id="KW-1185">Reference proteome</keyword>
<dbReference type="PANTHER" id="PTHR38743">
    <property type="entry name" value="SIMILAR TO GLYOXYLASE I FAMILY PROTEIN"/>
    <property type="match status" value="1"/>
</dbReference>
<protein>
    <recommendedName>
        <fullName evidence="5">DUF2185 domain-containing protein</fullName>
    </recommendedName>
</protein>
<organism evidence="3 4">
    <name type="scientific">Thalassotalea agarivorans</name>
    <name type="common">Thalassomonas agarivorans</name>
    <dbReference type="NCBI Taxonomy" id="349064"/>
    <lineage>
        <taxon>Bacteria</taxon>
        <taxon>Pseudomonadati</taxon>
        <taxon>Pseudomonadota</taxon>
        <taxon>Gammaproteobacteria</taxon>
        <taxon>Alteromonadales</taxon>
        <taxon>Colwelliaceae</taxon>
        <taxon>Thalassotalea</taxon>
    </lineage>
</organism>
<dbReference type="Pfam" id="PF09951">
    <property type="entry name" value="Imm33"/>
    <property type="match status" value="1"/>
</dbReference>
<dbReference type="RefSeq" id="WP_245732154.1">
    <property type="nucleotide sequence ID" value="NZ_AP027363.1"/>
</dbReference>
<evidence type="ECO:0008006" key="5">
    <source>
        <dbReference type="Google" id="ProtNLM"/>
    </source>
</evidence>
<dbReference type="InterPro" id="IPR018689">
    <property type="entry name" value="Imm33_dom"/>
</dbReference>
<evidence type="ECO:0000259" key="1">
    <source>
        <dbReference type="Pfam" id="PF09951"/>
    </source>
</evidence>
<sequence>MSKTWSLEDVTLIAKEAPYTFYLPSKSVINQLQVGSVVKLMFNCNVENEQGWSAERMWVIITEVNDGYYKGTLDNDPSYIPDIKYQDIVEFESKHIMQTDIEESESDIVEKYNPRCYVTSHVLKDGFPVGQLYREKPEENENNYSGWTLFSGLENEEYLNNSENWNFVSLGAVLNQCDRFASLLELEDYEHEFTWDESISAYVKI</sequence>
<evidence type="ECO:0000259" key="2">
    <source>
        <dbReference type="Pfam" id="PF10077"/>
    </source>
</evidence>